<evidence type="ECO:0000313" key="2">
    <source>
        <dbReference type="Proteomes" id="UP000244925"/>
    </source>
</evidence>
<name>A0A2V1IRB1_9BACT</name>
<dbReference type="RefSeq" id="WP_107036780.1">
    <property type="nucleotide sequence ID" value="NZ_CAONGC010000074.1"/>
</dbReference>
<keyword evidence="2" id="KW-1185">Reference proteome</keyword>
<evidence type="ECO:0000313" key="1">
    <source>
        <dbReference type="EMBL" id="PWB06240.1"/>
    </source>
</evidence>
<reference evidence="2" key="1">
    <citation type="submission" date="2018-02" db="EMBL/GenBank/DDBJ databases">
        <authorList>
            <person name="Clavel T."/>
            <person name="Strowig T."/>
        </authorList>
    </citation>
    <scope>NUCLEOTIDE SEQUENCE [LARGE SCALE GENOMIC DNA]</scope>
    <source>
        <strain evidence="2">DSM 100764</strain>
    </source>
</reference>
<dbReference type="AlphaFoldDB" id="A0A2V1IRB1"/>
<sequence length="308" mass="34920">MNILTRFTLQYAASILLAVSATGCFTGIESTPKITANEKDLAKISGGESNLLSDIKGEPIEEWKPGKRLYVTDNKALMLFGEENNSGSLQGEYLIYDGVEKVLTITGQEVAEFRFHTADGRKMRYRSGHSPEEISRIGSVAIPLTIEETIVDEVRRRLKGSTFYIMTSLWYDMNEHSFNGRKFIPVKILDVKEGNTIYPVRLLIDDGNGYRFQLFMSVGDTRKAPRSFASLLSETDPRLKYPDTPDAVWNNIINGRVAIDMTRDQCRLAIGSPAEIKRRTDNNYLIEIWSYENGHYLMFKDGILSAYR</sequence>
<comment type="caution">
    <text evidence="1">The sequence shown here is derived from an EMBL/GenBank/DDBJ whole genome shotgun (WGS) entry which is preliminary data.</text>
</comment>
<dbReference type="GeneID" id="93423997"/>
<organism evidence="1 2">
    <name type="scientific">Paramuribaculum intestinale</name>
    <dbReference type="NCBI Taxonomy" id="2094151"/>
    <lineage>
        <taxon>Bacteria</taxon>
        <taxon>Pseudomonadati</taxon>
        <taxon>Bacteroidota</taxon>
        <taxon>Bacteroidia</taxon>
        <taxon>Bacteroidales</taxon>
        <taxon>Muribaculaceae</taxon>
        <taxon>Paramuribaculum</taxon>
    </lineage>
</organism>
<dbReference type="Proteomes" id="UP000244925">
    <property type="component" value="Unassembled WGS sequence"/>
</dbReference>
<proteinExistence type="predicted"/>
<accession>A0A2V1IRB1</accession>
<dbReference type="EMBL" id="PUBV01000030">
    <property type="protein sequence ID" value="PWB06240.1"/>
    <property type="molecule type" value="Genomic_DNA"/>
</dbReference>
<dbReference type="PROSITE" id="PS51257">
    <property type="entry name" value="PROKAR_LIPOPROTEIN"/>
    <property type="match status" value="1"/>
</dbReference>
<protein>
    <submittedName>
        <fullName evidence="1">Uncharacterized protein</fullName>
    </submittedName>
</protein>
<gene>
    <name evidence="1" type="ORF">C5O25_10945</name>
</gene>